<keyword evidence="3" id="KW-1185">Reference proteome</keyword>
<dbReference type="EMBL" id="CATNWA010008564">
    <property type="protein sequence ID" value="CAI9556468.1"/>
    <property type="molecule type" value="Genomic_DNA"/>
</dbReference>
<organism evidence="2 3">
    <name type="scientific">Staurois parvus</name>
    <dbReference type="NCBI Taxonomy" id="386267"/>
    <lineage>
        <taxon>Eukaryota</taxon>
        <taxon>Metazoa</taxon>
        <taxon>Chordata</taxon>
        <taxon>Craniata</taxon>
        <taxon>Vertebrata</taxon>
        <taxon>Euteleostomi</taxon>
        <taxon>Amphibia</taxon>
        <taxon>Batrachia</taxon>
        <taxon>Anura</taxon>
        <taxon>Neobatrachia</taxon>
        <taxon>Ranoidea</taxon>
        <taxon>Ranidae</taxon>
        <taxon>Staurois</taxon>
    </lineage>
</organism>
<feature type="region of interest" description="Disordered" evidence="1">
    <location>
        <begin position="1"/>
        <end position="44"/>
    </location>
</feature>
<evidence type="ECO:0000313" key="3">
    <source>
        <dbReference type="Proteomes" id="UP001162483"/>
    </source>
</evidence>
<protein>
    <submittedName>
        <fullName evidence="2">Uncharacterized protein</fullName>
    </submittedName>
</protein>
<gene>
    <name evidence="2" type="ORF">SPARVUS_LOCUS4550915</name>
</gene>
<evidence type="ECO:0000256" key="1">
    <source>
        <dbReference type="SAM" id="MobiDB-lite"/>
    </source>
</evidence>
<comment type="caution">
    <text evidence="2">The sequence shown here is derived from an EMBL/GenBank/DDBJ whole genome shotgun (WGS) entry which is preliminary data.</text>
</comment>
<accession>A0ABN9C933</accession>
<feature type="non-terminal residue" evidence="2">
    <location>
        <position position="44"/>
    </location>
</feature>
<evidence type="ECO:0000313" key="2">
    <source>
        <dbReference type="EMBL" id="CAI9556468.1"/>
    </source>
</evidence>
<reference evidence="2" key="1">
    <citation type="submission" date="2023-05" db="EMBL/GenBank/DDBJ databases">
        <authorList>
            <person name="Stuckert A."/>
        </authorList>
    </citation>
    <scope>NUCLEOTIDE SEQUENCE</scope>
</reference>
<sequence>MWPLCPCPNSKKPMKKVPGESHGAPLLTPGPRAVPEFPNGQSAS</sequence>
<proteinExistence type="predicted"/>
<name>A0ABN9C933_9NEOB</name>
<dbReference type="Proteomes" id="UP001162483">
    <property type="component" value="Unassembled WGS sequence"/>
</dbReference>